<feature type="chain" id="PRO_5042872806" evidence="1">
    <location>
        <begin position="22"/>
        <end position="249"/>
    </location>
</feature>
<proteinExistence type="predicted"/>
<reference evidence="2" key="1">
    <citation type="journal article" date="2018" name="Genome Biol.">
        <title>SKESA: strategic k-mer extension for scrupulous assemblies.</title>
        <authorList>
            <person name="Souvorov A."/>
            <person name="Agarwala R."/>
            <person name="Lipman D.J."/>
        </authorList>
    </citation>
    <scope>NUCLEOTIDE SEQUENCE</scope>
    <source>
        <strain evidence="2">R404</strain>
    </source>
</reference>
<name>A0AAN5LBP4_KLEOX</name>
<sequence>MTRFRLLMLAGAALISSHALAAVPSEAQKSQTTPVSQSRERTLRDADALQRESLQTRATQWGLSAEDYQRYQRLMDGPRGIQSPGLDPLTTLGIEAGSSAERRKYAELWVRQEYARTEKEMAFQREVNAAWKRLYPDTLPVNMGRDAGLAHDTGGRLALFVREANCTTCDARLNTILASQRPVDIYLVDSKGNDATLRAWAKAHNISVDRVRSHQITLNHDGGRWMRFGNGLMPVVLQQGKDGWKIAAF</sequence>
<reference evidence="2" key="2">
    <citation type="submission" date="2020-11" db="EMBL/GenBank/DDBJ databases">
        <authorList>
            <consortium name="NCBI Pathogen Detection Project"/>
        </authorList>
    </citation>
    <scope>NUCLEOTIDE SEQUENCE</scope>
    <source>
        <strain evidence="2">R404</strain>
    </source>
</reference>
<dbReference type="Proteomes" id="UP000856143">
    <property type="component" value="Unassembled WGS sequence"/>
</dbReference>
<evidence type="ECO:0000256" key="1">
    <source>
        <dbReference type="SAM" id="SignalP"/>
    </source>
</evidence>
<dbReference type="InterPro" id="IPR022293">
    <property type="entry name" value="Integrating-conj_element"/>
</dbReference>
<comment type="caution">
    <text evidence="2">The sequence shown here is derived from an EMBL/GenBank/DDBJ whole genome shotgun (WGS) entry which is preliminary data.</text>
</comment>
<organism evidence="2 3">
    <name type="scientific">Klebsiella oxytoca</name>
    <dbReference type="NCBI Taxonomy" id="571"/>
    <lineage>
        <taxon>Bacteria</taxon>
        <taxon>Pseudomonadati</taxon>
        <taxon>Pseudomonadota</taxon>
        <taxon>Gammaproteobacteria</taxon>
        <taxon>Enterobacterales</taxon>
        <taxon>Enterobacteriaceae</taxon>
        <taxon>Klebsiella/Raoultella group</taxon>
        <taxon>Klebsiella</taxon>
    </lineage>
</organism>
<dbReference type="AlphaFoldDB" id="A0AAN5LBP4"/>
<evidence type="ECO:0000313" key="2">
    <source>
        <dbReference type="EMBL" id="HAT1683758.1"/>
    </source>
</evidence>
<dbReference type="NCBIfam" id="TIGR03759">
    <property type="entry name" value="conj_TIGR03759"/>
    <property type="match status" value="1"/>
</dbReference>
<evidence type="ECO:0000313" key="3">
    <source>
        <dbReference type="Proteomes" id="UP000856143"/>
    </source>
</evidence>
<accession>A0AAN5LBP4</accession>
<dbReference type="EMBL" id="DACSEO010000073">
    <property type="protein sequence ID" value="HAT1683758.1"/>
    <property type="molecule type" value="Genomic_DNA"/>
</dbReference>
<keyword evidence="1" id="KW-0732">Signal</keyword>
<gene>
    <name evidence="2" type="ORF">I8Y21_004514</name>
</gene>
<protein>
    <submittedName>
        <fullName evidence="2">TIGR03759 family integrating conjugative element protein</fullName>
    </submittedName>
</protein>
<feature type="signal peptide" evidence="1">
    <location>
        <begin position="1"/>
        <end position="21"/>
    </location>
</feature>